<organism evidence="3 4">
    <name type="scientific">Agrobacterium vitis</name>
    <name type="common">Rhizobium vitis</name>
    <dbReference type="NCBI Taxonomy" id="373"/>
    <lineage>
        <taxon>Bacteria</taxon>
        <taxon>Pseudomonadati</taxon>
        <taxon>Pseudomonadota</taxon>
        <taxon>Alphaproteobacteria</taxon>
        <taxon>Hyphomicrobiales</taxon>
        <taxon>Rhizobiaceae</taxon>
        <taxon>Rhizobium/Agrobacterium group</taxon>
        <taxon>Agrobacterium</taxon>
    </lineage>
</organism>
<comment type="caution">
    <text evidence="3">The sequence shown here is derived from an EMBL/GenBank/DDBJ whole genome shotgun (WGS) entry which is preliminary data.</text>
</comment>
<evidence type="ECO:0000259" key="2">
    <source>
        <dbReference type="Pfam" id="PF03807"/>
    </source>
</evidence>
<evidence type="ECO:0000313" key="3">
    <source>
        <dbReference type="EMBL" id="MBF2714133.1"/>
    </source>
</evidence>
<dbReference type="AlphaFoldDB" id="A0AAE2R9G0"/>
<dbReference type="PANTHER" id="PTHR14239:SF10">
    <property type="entry name" value="REDUCTASE"/>
    <property type="match status" value="1"/>
</dbReference>
<proteinExistence type="predicted"/>
<evidence type="ECO:0000313" key="4">
    <source>
        <dbReference type="Proteomes" id="UP000655037"/>
    </source>
</evidence>
<feature type="domain" description="Pyrroline-5-carboxylate reductase catalytic N-terminal" evidence="2">
    <location>
        <begin position="3"/>
        <end position="94"/>
    </location>
</feature>
<gene>
    <name evidence="3" type="ORF">IEI95_007655</name>
</gene>
<keyword evidence="1" id="KW-0560">Oxidoreductase</keyword>
<dbReference type="SUPFAM" id="SSF51735">
    <property type="entry name" value="NAD(P)-binding Rossmann-fold domains"/>
    <property type="match status" value="1"/>
</dbReference>
<dbReference type="EMBL" id="JACXXJ020000003">
    <property type="protein sequence ID" value="MBF2714133.1"/>
    <property type="molecule type" value="Genomic_DNA"/>
</dbReference>
<dbReference type="Proteomes" id="UP000655037">
    <property type="component" value="Unassembled WGS sequence"/>
</dbReference>
<dbReference type="RefSeq" id="WP_071205861.1">
    <property type="nucleotide sequence ID" value="NZ_CP118261.1"/>
</dbReference>
<dbReference type="InterPro" id="IPR036291">
    <property type="entry name" value="NAD(P)-bd_dom_sf"/>
</dbReference>
<dbReference type="Pfam" id="PF03807">
    <property type="entry name" value="F420_oxidored"/>
    <property type="match status" value="1"/>
</dbReference>
<sequence>MVQIALIGAGRMGQAIARLASAAGHEVILSNSRGPDTLLDLAQDLGPKVSAANVSDAIKAADLVILATPWGKTKDAVSTIKDWNGKIVVDTTNNRAGPQIFDIGGIPSSMVVAGYLPGARVVKAFNHNAIHVFAEALESKSEANALYVSGDDAQAKKVVAEFISSIGGEPIDAGDLGTGARLYGTGGVLPGNPLEMLRPAEARAKLTEAMGK</sequence>
<dbReference type="Gene3D" id="3.40.50.720">
    <property type="entry name" value="NAD(P)-binding Rossmann-like Domain"/>
    <property type="match status" value="1"/>
</dbReference>
<evidence type="ECO:0000256" key="1">
    <source>
        <dbReference type="ARBA" id="ARBA00023002"/>
    </source>
</evidence>
<protein>
    <submittedName>
        <fullName evidence="3">NAD(P)-binding domain-containing protein</fullName>
    </submittedName>
</protein>
<reference evidence="3" key="1">
    <citation type="submission" date="2020-11" db="EMBL/GenBank/DDBJ databases">
        <title>Agrobacterium vitis strain K377 genome.</title>
        <authorList>
            <person name="Xi H."/>
        </authorList>
    </citation>
    <scope>NUCLEOTIDE SEQUENCE</scope>
    <source>
        <strain evidence="3">K377</strain>
    </source>
</reference>
<dbReference type="GO" id="GO:0016491">
    <property type="term" value="F:oxidoreductase activity"/>
    <property type="evidence" value="ECO:0007669"/>
    <property type="project" value="UniProtKB-KW"/>
</dbReference>
<dbReference type="InterPro" id="IPR028939">
    <property type="entry name" value="P5C_Rdtase_cat_N"/>
</dbReference>
<dbReference type="InterPro" id="IPR051267">
    <property type="entry name" value="STEAP_metalloreductase"/>
</dbReference>
<dbReference type="PANTHER" id="PTHR14239">
    <property type="entry name" value="DUDULIN-RELATED"/>
    <property type="match status" value="1"/>
</dbReference>
<name>A0AAE2R9G0_AGRVI</name>
<accession>A0AAE2R9G0</accession>